<dbReference type="eggNOG" id="COG4775">
    <property type="taxonomic scope" value="Bacteria"/>
</dbReference>
<sequence>MRMISRRLRAAMTVWLLLVLSIPGVLRAKESSSSANGKPAVFPEVKSIKITGNKALTTEEIREVMSTSTRNSFFGTGLFAGARRPFIADDFEKDISLIRKLYTFKGYFFADVEPTVKRSKNGDVSITIRIRENQPTLLDSLSYAGLDSIPENLRSRYLKKSLLKLQQIFSVEKLIEERDRTLDFFREHGYTFFHPDSIRITVDTLGLHAGVRFDISLPGRYAYGPVKVFVHDPLKKDNPAIAKTFVRDNVSVTIYGHQKFSPKVFSSAIAWKQGALTRQSLEQRTLENFGSTNLFSSISMQKDAARAGAIPITIDLDPAPKHQIEPKLLVDNRYGSLFVGGALSYENRNLFGAGQQLKLSTNYGRQLSSDTNVLSSLSADQYDKLIPYEFNIKADLVIPRLGKQGSYYNGTVEYAQSKLPVLLDSKRELIRATYSTRPTRVSKLDFDFFELEVARKDSLRGFQQLFKNDLAQNIGINPADPVAVNRGLDSLLQTRLNQTFRLRYSLSNREKSTRSKRSPIWNFSVTAEESGSLLWLIDKYIDKKSYAGFTDSDPQIFGTPYNQYVKLDTQLAVTKNLSPKRQVAARIALGWMSPYGKADTTPEDHRFYAGGSNSMRGWVFGTLGPGSCPNAAVSNFGADIKAELGLEYRIQFFKVFGQESGIALFTDAGNIWDRTGPYAFSLRSLTQDFAWDWGAGLRIGSPIGPFRFDFAWKLHDPANPQPWRFSQTKLTDFTFNFGIGETF</sequence>
<dbReference type="InterPro" id="IPR000184">
    <property type="entry name" value="Bac_surfAg_D15"/>
</dbReference>
<keyword evidence="2" id="KW-0812">Transmembrane</keyword>
<dbReference type="PANTHER" id="PTHR12815:SF47">
    <property type="entry name" value="TRANSLOCATION AND ASSEMBLY MODULE SUBUNIT TAMA"/>
    <property type="match status" value="1"/>
</dbReference>
<evidence type="ECO:0000256" key="5">
    <source>
        <dbReference type="ARBA" id="ARBA00023237"/>
    </source>
</evidence>
<keyword evidence="8" id="KW-1185">Reference proteome</keyword>
<dbReference type="InterPro" id="IPR039910">
    <property type="entry name" value="D15-like"/>
</dbReference>
<keyword evidence="5" id="KW-0998">Cell outer membrane</keyword>
<gene>
    <name evidence="7" type="ordered locus">CT1669</name>
</gene>
<dbReference type="EMBL" id="AE006470">
    <property type="protein sequence ID" value="AAM72894.1"/>
    <property type="molecule type" value="Genomic_DNA"/>
</dbReference>
<evidence type="ECO:0000259" key="6">
    <source>
        <dbReference type="PROSITE" id="PS51779"/>
    </source>
</evidence>
<feature type="domain" description="POTRA" evidence="6">
    <location>
        <begin position="43"/>
        <end position="133"/>
    </location>
</feature>
<evidence type="ECO:0000313" key="8">
    <source>
        <dbReference type="Proteomes" id="UP000001007"/>
    </source>
</evidence>
<evidence type="ECO:0000256" key="2">
    <source>
        <dbReference type="ARBA" id="ARBA00022692"/>
    </source>
</evidence>
<dbReference type="InterPro" id="IPR010827">
    <property type="entry name" value="BamA/TamA_POTRA"/>
</dbReference>
<evidence type="ECO:0000256" key="4">
    <source>
        <dbReference type="ARBA" id="ARBA00023136"/>
    </source>
</evidence>
<dbReference type="AlphaFoldDB" id="Q8KBW3"/>
<name>Q8KBW3_CHLTE</name>
<protein>
    <recommendedName>
        <fullName evidence="6">POTRA domain-containing protein</fullName>
    </recommendedName>
</protein>
<organism evidence="7 8">
    <name type="scientific">Chlorobaculum tepidum (strain ATCC 49652 / DSM 12025 / NBRC 103806 / TLS)</name>
    <name type="common">Chlorobium tepidum</name>
    <dbReference type="NCBI Taxonomy" id="194439"/>
    <lineage>
        <taxon>Bacteria</taxon>
        <taxon>Pseudomonadati</taxon>
        <taxon>Chlorobiota</taxon>
        <taxon>Chlorobiia</taxon>
        <taxon>Chlorobiales</taxon>
        <taxon>Chlorobiaceae</taxon>
        <taxon>Chlorobaculum</taxon>
    </lineage>
</organism>
<dbReference type="InterPro" id="IPR034746">
    <property type="entry name" value="POTRA"/>
</dbReference>
<comment type="subcellular location">
    <subcellularLocation>
        <location evidence="1">Membrane</location>
    </subcellularLocation>
</comment>
<dbReference type="Gene3D" id="2.40.160.50">
    <property type="entry name" value="membrane protein fhac: a member of the omp85/tpsb transporter family"/>
    <property type="match status" value="1"/>
</dbReference>
<reference evidence="7 8" key="1">
    <citation type="journal article" date="2002" name="Proc. Natl. Acad. Sci. U.S.A.">
        <title>The complete genome sequence of Chlorobium tepidum TLS, a photosynthetic, anaerobic, green-sulfur bacterium.</title>
        <authorList>
            <person name="Eisen J.A."/>
            <person name="Nelson K.E."/>
            <person name="Paulsen I.T."/>
            <person name="Heidelberg J.F."/>
            <person name="Wu M."/>
            <person name="Dodson R.J."/>
            <person name="Deboy R."/>
            <person name="Gwinn M.L."/>
            <person name="Nelson W.C."/>
            <person name="Haft D.H."/>
            <person name="Hickey E.K."/>
            <person name="Peterson J.D."/>
            <person name="Durkin A.S."/>
            <person name="Kolonay J.L."/>
            <person name="Yang F."/>
            <person name="Holt I."/>
            <person name="Umayam L.A."/>
            <person name="Mason T."/>
            <person name="Brenner M."/>
            <person name="Shea T.P."/>
            <person name="Parksey D."/>
            <person name="Nierman W.C."/>
            <person name="Feldblyum T.V."/>
            <person name="Hansen C.L."/>
            <person name="Craven M.B."/>
            <person name="Radune D."/>
            <person name="Vamathevan J."/>
            <person name="Khouri H."/>
            <person name="White O."/>
            <person name="Gruber T.M."/>
            <person name="Ketchum K.A."/>
            <person name="Venter J.C."/>
            <person name="Tettelin H."/>
            <person name="Bryant D.A."/>
            <person name="Fraser C.M."/>
        </authorList>
    </citation>
    <scope>NUCLEOTIDE SEQUENCE [LARGE SCALE GENOMIC DNA]</scope>
    <source>
        <strain evidence="8">ATCC 49652 / DSM 12025 / NBRC 103806 / TLS</strain>
    </source>
</reference>
<dbReference type="Pfam" id="PF01103">
    <property type="entry name" value="Omp85"/>
    <property type="match status" value="1"/>
</dbReference>
<dbReference type="Proteomes" id="UP000001007">
    <property type="component" value="Chromosome"/>
</dbReference>
<keyword evidence="4" id="KW-0472">Membrane</keyword>
<evidence type="ECO:0000256" key="3">
    <source>
        <dbReference type="ARBA" id="ARBA00022729"/>
    </source>
</evidence>
<evidence type="ECO:0000256" key="1">
    <source>
        <dbReference type="ARBA" id="ARBA00004370"/>
    </source>
</evidence>
<dbReference type="GO" id="GO:0019867">
    <property type="term" value="C:outer membrane"/>
    <property type="evidence" value="ECO:0007669"/>
    <property type="project" value="InterPro"/>
</dbReference>
<dbReference type="KEGG" id="cte:CT1669"/>
<accession>Q8KBW3</accession>
<proteinExistence type="predicted"/>
<dbReference type="PROSITE" id="PS51779">
    <property type="entry name" value="POTRA"/>
    <property type="match status" value="1"/>
</dbReference>
<dbReference type="PANTHER" id="PTHR12815">
    <property type="entry name" value="SORTING AND ASSEMBLY MACHINERY SAMM50 PROTEIN FAMILY MEMBER"/>
    <property type="match status" value="1"/>
</dbReference>
<dbReference type="Gene3D" id="3.10.20.310">
    <property type="entry name" value="membrane protein fhac"/>
    <property type="match status" value="1"/>
</dbReference>
<evidence type="ECO:0000313" key="7">
    <source>
        <dbReference type="EMBL" id="AAM72894.1"/>
    </source>
</evidence>
<dbReference type="HOGENOM" id="CLU_010929_0_0_10"/>
<dbReference type="EnsemblBacteria" id="AAM72894">
    <property type="protein sequence ID" value="AAM72894"/>
    <property type="gene ID" value="CT1669"/>
</dbReference>
<keyword evidence="3" id="KW-0732">Signal</keyword>
<dbReference type="Pfam" id="PF07244">
    <property type="entry name" value="POTRA"/>
    <property type="match status" value="1"/>
</dbReference>
<dbReference type="OrthoDB" id="9814535at2"/>
<dbReference type="STRING" id="194439.CT1669"/>